<dbReference type="Gene3D" id="3.30.70.270">
    <property type="match status" value="2"/>
</dbReference>
<evidence type="ECO:0000256" key="1">
    <source>
        <dbReference type="SAM" id="Coils"/>
    </source>
</evidence>
<dbReference type="InterPro" id="IPR029787">
    <property type="entry name" value="Nucleotide_cyclase"/>
</dbReference>
<feature type="coiled-coil region" evidence="1">
    <location>
        <begin position="964"/>
        <end position="991"/>
    </location>
</feature>
<dbReference type="PANTHER" id="PTHR44757:SF2">
    <property type="entry name" value="BIOFILM ARCHITECTURE MAINTENANCE PROTEIN MBAA"/>
    <property type="match status" value="1"/>
</dbReference>
<dbReference type="InterPro" id="IPR035919">
    <property type="entry name" value="EAL_sf"/>
</dbReference>
<dbReference type="InterPro" id="IPR043128">
    <property type="entry name" value="Rev_trsase/Diguanyl_cyclase"/>
</dbReference>
<dbReference type="SUPFAM" id="SSF141868">
    <property type="entry name" value="EAL domain-like"/>
    <property type="match status" value="1"/>
</dbReference>
<keyword evidence="1" id="KW-0175">Coiled coil</keyword>
<dbReference type="PROSITE" id="PS50887">
    <property type="entry name" value="GGDEF"/>
    <property type="match status" value="2"/>
</dbReference>
<dbReference type="SUPFAM" id="SSF55073">
    <property type="entry name" value="Nucleotide cyclase"/>
    <property type="match status" value="2"/>
</dbReference>
<evidence type="ECO:0000313" key="4">
    <source>
        <dbReference type="EMBL" id="EEG72790.1"/>
    </source>
</evidence>
<dbReference type="CDD" id="cd01948">
    <property type="entry name" value="EAL"/>
    <property type="match status" value="1"/>
</dbReference>
<dbReference type="Gene3D" id="3.30.450.40">
    <property type="match status" value="1"/>
</dbReference>
<evidence type="ECO:0000259" key="2">
    <source>
        <dbReference type="PROSITE" id="PS50883"/>
    </source>
</evidence>
<dbReference type="InterPro" id="IPR000160">
    <property type="entry name" value="GGDEF_dom"/>
</dbReference>
<dbReference type="InterPro" id="IPR029016">
    <property type="entry name" value="GAF-like_dom_sf"/>
</dbReference>
<dbReference type="HOGENOM" id="CLU_002248_3_0_9"/>
<name>C0C522_9FIRM</name>
<dbReference type="Proteomes" id="UP000004893">
    <property type="component" value="Unassembled WGS sequence"/>
</dbReference>
<dbReference type="eggNOG" id="COG5001">
    <property type="taxonomic scope" value="Bacteria"/>
</dbReference>
<reference evidence="4" key="1">
    <citation type="submission" date="2009-02" db="EMBL/GenBank/DDBJ databases">
        <authorList>
            <person name="Fulton L."/>
            <person name="Clifton S."/>
            <person name="Fulton B."/>
            <person name="Xu J."/>
            <person name="Minx P."/>
            <person name="Pepin K.H."/>
            <person name="Johnson M."/>
            <person name="Bhonagiri V."/>
            <person name="Nash W.E."/>
            <person name="Mardis E.R."/>
            <person name="Wilson R.K."/>
        </authorList>
    </citation>
    <scope>NUCLEOTIDE SEQUENCE [LARGE SCALE GENOMIC DNA]</scope>
    <source>
        <strain evidence="4">DSM 15053</strain>
    </source>
</reference>
<dbReference type="STRING" id="553973.CLOHYLEM_07190"/>
<dbReference type="SUPFAM" id="SSF55781">
    <property type="entry name" value="GAF domain-like"/>
    <property type="match status" value="1"/>
</dbReference>
<feature type="domain" description="GGDEF" evidence="3">
    <location>
        <begin position="433"/>
        <end position="560"/>
    </location>
</feature>
<feature type="domain" description="EAL" evidence="2">
    <location>
        <begin position="1036"/>
        <end position="1287"/>
    </location>
</feature>
<comment type="caution">
    <text evidence="4">The sequence shown here is derived from an EMBL/GenBank/DDBJ whole genome shotgun (WGS) entry which is preliminary data.</text>
</comment>
<keyword evidence="5" id="KW-1185">Reference proteome</keyword>
<dbReference type="EMBL" id="ABYI02000036">
    <property type="protein sequence ID" value="EEG72790.1"/>
    <property type="molecule type" value="Genomic_DNA"/>
</dbReference>
<dbReference type="Pfam" id="PF00990">
    <property type="entry name" value="GGDEF"/>
    <property type="match status" value="2"/>
</dbReference>
<evidence type="ECO:0000313" key="5">
    <source>
        <dbReference type="Proteomes" id="UP000004893"/>
    </source>
</evidence>
<sequence>MEIRQGEIVMNEYDTILSDEYIEQLKDMVEYFPLACYFLKRDTELTILYGNAAFYSMLQQSRDDVRYKYKNSLSSLLSTEKFFEGYQEDIKSREFLHDAEVHNRKHRFYTRMKLSEADGIYCCMSLDVSDFVLDKTKNEDMLQLLHILFTQIRQEAFVVDVKNQIVYMASQKKILSGFPKVLTFSAYSSEYAEKVLPLSKADDDKLQHAFHKTLKQHVRTINEVRLTSGEWVRFQFSSYEKIEDKGPVILGFIEDISREKQEYLTYLKETQFYHMLLSEKKAYGHINITQDQFYGMGGIWNLYNELTEEMTYTQLYTRFIHKVVHPEDRGGYMELMDRDNLRQSYQNGLTRLKYEFRRIIEQNKMMWMEIEILLFKEPLQNELMALMYLTDIDERKKSSFQLRYESEFDQLTDVYNKKSAESKIIQCLREPAELRAFLILDLDNFKDINDSYGHKAGDDTLILFADHLKAVFHEHCVVGRFGGDEFLVLMEQITSDKEVDDALMDLYQKLQEDKRYDIKFSAGITLIKGSSDYETVFEQADKTLYEVKNSQKGLYQYYNREVKPKLDIKELQSMTAAEGAEAGYENLELLEKKDFDTYLGEFGDISYLVDPDSYALLLGNQAFYDRVGLTKSQCRDKKCYEIMHRRKTPCPFCAKANWSKDKFYLWKDMNTALEQEFLIKNKLITWKQQVVLLAIAVDISNDKSIVDSMESNATESHFLLSGIQHMQERVSFDEAMQSILETICHFFKAYHAGIWMMDEQSGLYALNSEWFVGDSGDQWTLSEEEVAVLSAWLSAQKWNEPVKLENPQAMIGESFDMYQLMQSHHVENQHWIHLEEHGEEYGCLVIDNTNANFQNVSFLESLSGFIVNEIKRHRLFQAALHANHYDLLTDVLNRNSYENNLPRYQTEEVSSLGVIVANIDNLKKINEDYGTVTGDQYIRHLANLMKMIFAQTDIYRFNGDEFLIIAVNSEKAVLEDKVQKLREKIEKNENFSVSLGFSWDSVEHDLAALIHAADDVMKLNKKRHYDEMHGSDDAQHRQLLRNLIKQIQRGEYVVYLQPKYHLENHKWIGAEALIRQQHPEFGILPPSEFIPVLESNGIIRYIDLFVLEEVCRLLEKWNRNDLIISLNFSRVTLMEDDIINSMKKVLDKYDFSRRCLEIEMTESTVEHCSAMLYKTVQEISDLGLRISLDDFGIRYSNLSVLNDIHFDTLKLDKSLIQTLVSHQRSRIILRNVIQMCRELDIEMIAEGVETSRQEDILKSLDCPNGQGYLFARPVPVKDFEEDYILDRA</sequence>
<feature type="domain" description="GGDEF" evidence="3">
    <location>
        <begin position="910"/>
        <end position="1033"/>
    </location>
</feature>
<dbReference type="Pfam" id="PF00563">
    <property type="entry name" value="EAL"/>
    <property type="match status" value="1"/>
</dbReference>
<organism evidence="4 5">
    <name type="scientific">[Clostridium] hylemonae DSM 15053</name>
    <dbReference type="NCBI Taxonomy" id="553973"/>
    <lineage>
        <taxon>Bacteria</taxon>
        <taxon>Bacillati</taxon>
        <taxon>Bacillota</taxon>
        <taxon>Clostridia</taxon>
        <taxon>Lachnospirales</taxon>
        <taxon>Lachnospiraceae</taxon>
    </lineage>
</organism>
<dbReference type="SMART" id="SM00267">
    <property type="entry name" value="GGDEF"/>
    <property type="match status" value="2"/>
</dbReference>
<dbReference type="Gene3D" id="3.20.20.450">
    <property type="entry name" value="EAL domain"/>
    <property type="match status" value="1"/>
</dbReference>
<dbReference type="PROSITE" id="PS50883">
    <property type="entry name" value="EAL"/>
    <property type="match status" value="1"/>
</dbReference>
<dbReference type="InterPro" id="IPR001633">
    <property type="entry name" value="EAL_dom"/>
</dbReference>
<gene>
    <name evidence="4" type="ORF">CLOHYLEM_07190</name>
</gene>
<dbReference type="SMART" id="SM00052">
    <property type="entry name" value="EAL"/>
    <property type="match status" value="1"/>
</dbReference>
<protein>
    <submittedName>
        <fullName evidence="4">Diguanylate cyclase (GGDEF) domain protein</fullName>
    </submittedName>
</protein>
<dbReference type="PANTHER" id="PTHR44757">
    <property type="entry name" value="DIGUANYLATE CYCLASE DGCP"/>
    <property type="match status" value="1"/>
</dbReference>
<proteinExistence type="predicted"/>
<accession>C0C522</accession>
<dbReference type="NCBIfam" id="TIGR00254">
    <property type="entry name" value="GGDEF"/>
    <property type="match status" value="2"/>
</dbReference>
<dbReference type="InterPro" id="IPR052155">
    <property type="entry name" value="Biofilm_reg_signaling"/>
</dbReference>
<evidence type="ECO:0000259" key="3">
    <source>
        <dbReference type="PROSITE" id="PS50887"/>
    </source>
</evidence>
<reference evidence="4" key="2">
    <citation type="submission" date="2013-06" db="EMBL/GenBank/DDBJ databases">
        <title>Draft genome sequence of Clostridium hylemonae (DSM 15053).</title>
        <authorList>
            <person name="Sudarsanam P."/>
            <person name="Ley R."/>
            <person name="Guruge J."/>
            <person name="Turnbaugh P.J."/>
            <person name="Mahowald M."/>
            <person name="Liep D."/>
            <person name="Gordon J."/>
        </authorList>
    </citation>
    <scope>NUCLEOTIDE SEQUENCE</scope>
    <source>
        <strain evidence="4">DSM 15053</strain>
    </source>
</reference>
<dbReference type="CDD" id="cd01949">
    <property type="entry name" value="GGDEF"/>
    <property type="match status" value="2"/>
</dbReference>